<evidence type="ECO:0000256" key="6">
    <source>
        <dbReference type="ARBA" id="ARBA00023211"/>
    </source>
</evidence>
<gene>
    <name evidence="8" type="ORF">E0D97_10475</name>
</gene>
<dbReference type="PANTHER" id="PTHR12318">
    <property type="entry name" value="TESTOSTERONE-REGULATED PROTEIN RP2"/>
    <property type="match status" value="1"/>
</dbReference>
<feature type="domain" description="Nudix hydrolase" evidence="7">
    <location>
        <begin position="17"/>
        <end position="212"/>
    </location>
</feature>
<dbReference type="PANTHER" id="PTHR12318:SF0">
    <property type="entry name" value="ACYL-COENZYME A DIPHOSPHATASE NUDT19"/>
    <property type="match status" value="1"/>
</dbReference>
<evidence type="ECO:0000256" key="3">
    <source>
        <dbReference type="ARBA" id="ARBA00022723"/>
    </source>
</evidence>
<dbReference type="OrthoDB" id="9805905at2"/>
<keyword evidence="4" id="KW-0378">Hydrolase</keyword>
<comment type="cofactor">
    <cofactor evidence="1">
        <name>Mn(2+)</name>
        <dbReference type="ChEBI" id="CHEBI:29035"/>
    </cofactor>
</comment>
<proteinExistence type="predicted"/>
<dbReference type="Gene3D" id="3.90.79.10">
    <property type="entry name" value="Nucleoside Triphosphate Pyrophosphohydrolase"/>
    <property type="match status" value="1"/>
</dbReference>
<dbReference type="CDD" id="cd18870">
    <property type="entry name" value="NUDIX_AcylCoAdiphos_Nudt19"/>
    <property type="match status" value="1"/>
</dbReference>
<dbReference type="GO" id="GO:0046872">
    <property type="term" value="F:metal ion binding"/>
    <property type="evidence" value="ECO:0007669"/>
    <property type="project" value="UniProtKB-KW"/>
</dbReference>
<dbReference type="SUPFAM" id="SSF55811">
    <property type="entry name" value="Nudix"/>
    <property type="match status" value="1"/>
</dbReference>
<evidence type="ECO:0000313" key="8">
    <source>
        <dbReference type="EMBL" id="TCD14475.1"/>
    </source>
</evidence>
<dbReference type="InterPro" id="IPR015797">
    <property type="entry name" value="NUDIX_hydrolase-like_dom_sf"/>
</dbReference>
<keyword evidence="9" id="KW-1185">Reference proteome</keyword>
<evidence type="ECO:0000256" key="2">
    <source>
        <dbReference type="ARBA" id="ARBA00001946"/>
    </source>
</evidence>
<organism evidence="8 9">
    <name type="scientific">Oricola cellulosilytica</name>
    <dbReference type="NCBI Taxonomy" id="1429082"/>
    <lineage>
        <taxon>Bacteria</taxon>
        <taxon>Pseudomonadati</taxon>
        <taxon>Pseudomonadota</taxon>
        <taxon>Alphaproteobacteria</taxon>
        <taxon>Hyphomicrobiales</taxon>
        <taxon>Ahrensiaceae</taxon>
        <taxon>Oricola</taxon>
    </lineage>
</organism>
<dbReference type="InterPro" id="IPR039121">
    <property type="entry name" value="NUDT19"/>
</dbReference>
<evidence type="ECO:0000256" key="5">
    <source>
        <dbReference type="ARBA" id="ARBA00022842"/>
    </source>
</evidence>
<accession>A0A4R0PE56</accession>
<reference evidence="8 9" key="1">
    <citation type="journal article" date="2015" name="Antonie Van Leeuwenhoek">
        <title>Oricola cellulosilytica gen. nov., sp. nov., a cellulose-degrading bacterium of the family Phyllobacteriaceae isolated from surface seashore water, and emended descriptions of Mesorhizobium loti and Phyllobacterium myrsinacearum.</title>
        <authorList>
            <person name="Hameed A."/>
            <person name="Shahina M."/>
            <person name="Lai W.A."/>
            <person name="Lin S.Y."/>
            <person name="Young L.S."/>
            <person name="Liu Y.C."/>
            <person name="Hsu Y.H."/>
            <person name="Young C.C."/>
        </authorList>
    </citation>
    <scope>NUCLEOTIDE SEQUENCE [LARGE SCALE GENOMIC DNA]</scope>
    <source>
        <strain evidence="8 9">KCTC 52183</strain>
    </source>
</reference>
<evidence type="ECO:0000313" key="9">
    <source>
        <dbReference type="Proteomes" id="UP000291301"/>
    </source>
</evidence>
<evidence type="ECO:0000256" key="4">
    <source>
        <dbReference type="ARBA" id="ARBA00022801"/>
    </source>
</evidence>
<dbReference type="RefSeq" id="WP_131568536.1">
    <property type="nucleotide sequence ID" value="NZ_JAINFK010000002.1"/>
</dbReference>
<sequence length="242" mass="26427">MDKQPDIKIGSAPTVRPKNAATLLLLDLEGDVPAVLMGRRSRKLAFMPGLYVFPGGRTDRSDHAAPRTGNLQESDLVRLTRSFGARGTRSKAEAIALSAIRETWEETGLMIAAPDDSHGSVASGADWTAFGDAGVAPDLSALRYVARAITPPGQVRRFNTRFFAAKRSSVANPGGLHTNAEDEIEDVCWVPLPEVTDLPVHPITTIMLETVTKRLASDPDLTRDAEIPCTFYRYGRFHRVME</sequence>
<dbReference type="Proteomes" id="UP000291301">
    <property type="component" value="Unassembled WGS sequence"/>
</dbReference>
<evidence type="ECO:0000256" key="1">
    <source>
        <dbReference type="ARBA" id="ARBA00001936"/>
    </source>
</evidence>
<keyword evidence="3" id="KW-0479">Metal-binding</keyword>
<evidence type="ECO:0000259" key="7">
    <source>
        <dbReference type="PROSITE" id="PS51462"/>
    </source>
</evidence>
<dbReference type="GO" id="GO:0016818">
    <property type="term" value="F:hydrolase activity, acting on acid anhydrides, in phosphorus-containing anhydrides"/>
    <property type="evidence" value="ECO:0007669"/>
    <property type="project" value="InterPro"/>
</dbReference>
<dbReference type="PROSITE" id="PS51462">
    <property type="entry name" value="NUDIX"/>
    <property type="match status" value="1"/>
</dbReference>
<dbReference type="InterPro" id="IPR000086">
    <property type="entry name" value="NUDIX_hydrolase_dom"/>
</dbReference>
<name>A0A4R0PE56_9HYPH</name>
<keyword evidence="6" id="KW-0464">Manganese</keyword>
<comment type="cofactor">
    <cofactor evidence="2">
        <name>Mg(2+)</name>
        <dbReference type="ChEBI" id="CHEBI:18420"/>
    </cofactor>
</comment>
<dbReference type="AlphaFoldDB" id="A0A4R0PE56"/>
<comment type="caution">
    <text evidence="8">The sequence shown here is derived from an EMBL/GenBank/DDBJ whole genome shotgun (WGS) entry which is preliminary data.</text>
</comment>
<protein>
    <submittedName>
        <fullName evidence="8">NUDIX domain-containing protein</fullName>
    </submittedName>
</protein>
<keyword evidence="5" id="KW-0460">Magnesium</keyword>
<dbReference type="EMBL" id="SJST01000003">
    <property type="protein sequence ID" value="TCD14475.1"/>
    <property type="molecule type" value="Genomic_DNA"/>
</dbReference>